<evidence type="ECO:0000256" key="1">
    <source>
        <dbReference type="SAM" id="Coils"/>
    </source>
</evidence>
<sequence length="462" mass="53389">MAVTNPTDKQAKEIEHLYAQITELERKNKELAKQIQVNESLYRNVLDALPINIYLENREGQTIFANKQACQMNGRNLEDLYGKTVFDLFSQPIAQTNRNFDLEVWKQRQLITNELLASFKGENHHMYTGKTIIHIDESGDDFLLGFGLDITDRVKTEELLRESEEKFRSVIEQAADCIFLISKDGTIIEVNPTASESLHYAKSELLQMKIDKVFNRFIKLDEIENDLINFEDTMIGRGNHQFPVDVNIRLIKIGKKQMYLAICRDISDKKRAEAQIKHMAYHDALTNLPNRWYIQTYLQDYLENTETNTVDLGLILLDLDRFKVINDSLGHDAGDLLLKEVAARLQLAAGKRETFLARFGGDEFILLVPRLANEEEIFKLCEEITKVLRDSFEIFGQKFTISASIGISLYPKDGKDLNTLIKNADLAMYDTKEQGRNGYRFFTHTLTHQAMKRWTEKEIESE</sequence>
<dbReference type="PROSITE" id="PS50112">
    <property type="entry name" value="PAS"/>
    <property type="match status" value="2"/>
</dbReference>
<dbReference type="NCBIfam" id="TIGR00229">
    <property type="entry name" value="sensory_box"/>
    <property type="match status" value="2"/>
</dbReference>
<dbReference type="PROSITE" id="PS50887">
    <property type="entry name" value="GGDEF"/>
    <property type="match status" value="1"/>
</dbReference>
<proteinExistence type="predicted"/>
<dbReference type="RefSeq" id="WP_221874276.1">
    <property type="nucleotide sequence ID" value="NZ_JACWFH010000019.1"/>
</dbReference>
<dbReference type="InterPro" id="IPR029787">
    <property type="entry name" value="Nucleotide_cyclase"/>
</dbReference>
<keyword evidence="5" id="KW-1185">Reference proteome</keyword>
<dbReference type="SUPFAM" id="SSF55073">
    <property type="entry name" value="Nucleotide cyclase"/>
    <property type="match status" value="1"/>
</dbReference>
<dbReference type="Pfam" id="PF13426">
    <property type="entry name" value="PAS_9"/>
    <property type="match status" value="1"/>
</dbReference>
<dbReference type="PANTHER" id="PTHR44757:SF2">
    <property type="entry name" value="BIOFILM ARCHITECTURE MAINTENANCE PROTEIN MBAA"/>
    <property type="match status" value="1"/>
</dbReference>
<dbReference type="InterPro" id="IPR013656">
    <property type="entry name" value="PAS_4"/>
</dbReference>
<evidence type="ECO:0000259" key="2">
    <source>
        <dbReference type="PROSITE" id="PS50112"/>
    </source>
</evidence>
<dbReference type="PANTHER" id="PTHR44757">
    <property type="entry name" value="DIGUANYLATE CYCLASE DGCP"/>
    <property type="match status" value="1"/>
</dbReference>
<feature type="coiled-coil region" evidence="1">
    <location>
        <begin position="7"/>
        <end position="41"/>
    </location>
</feature>
<dbReference type="InterPro" id="IPR000160">
    <property type="entry name" value="GGDEF_dom"/>
</dbReference>
<dbReference type="SUPFAM" id="SSF55785">
    <property type="entry name" value="PYP-like sensor domain (PAS domain)"/>
    <property type="match status" value="2"/>
</dbReference>
<evidence type="ECO:0000259" key="3">
    <source>
        <dbReference type="PROSITE" id="PS50887"/>
    </source>
</evidence>
<keyword evidence="1" id="KW-0175">Coiled coil</keyword>
<dbReference type="InterPro" id="IPR043128">
    <property type="entry name" value="Rev_trsase/Diguanyl_cyclase"/>
</dbReference>
<feature type="domain" description="PAS" evidence="2">
    <location>
        <begin position="163"/>
        <end position="206"/>
    </location>
</feature>
<organism evidence="4 5">
    <name type="scientific">Mesobacillus maritimus</name>
    <dbReference type="NCBI Taxonomy" id="1643336"/>
    <lineage>
        <taxon>Bacteria</taxon>
        <taxon>Bacillati</taxon>
        <taxon>Bacillota</taxon>
        <taxon>Bacilli</taxon>
        <taxon>Bacillales</taxon>
        <taxon>Bacillaceae</taxon>
        <taxon>Mesobacillus</taxon>
    </lineage>
</organism>
<comment type="caution">
    <text evidence="4">The sequence shown here is derived from an EMBL/GenBank/DDBJ whole genome shotgun (WGS) entry which is preliminary data.</text>
</comment>
<dbReference type="CDD" id="cd00130">
    <property type="entry name" value="PAS"/>
    <property type="match status" value="1"/>
</dbReference>
<dbReference type="SMART" id="SM00091">
    <property type="entry name" value="PAS"/>
    <property type="match status" value="2"/>
</dbReference>
<dbReference type="Proteomes" id="UP000769780">
    <property type="component" value="Unassembled WGS sequence"/>
</dbReference>
<feature type="domain" description="PAS" evidence="2">
    <location>
        <begin position="38"/>
        <end position="89"/>
    </location>
</feature>
<feature type="domain" description="GGDEF" evidence="3">
    <location>
        <begin position="310"/>
        <end position="444"/>
    </location>
</feature>
<name>A0ABS7K6Z8_9BACI</name>
<accession>A0ABS7K6Z8</accession>
<dbReference type="CDD" id="cd01949">
    <property type="entry name" value="GGDEF"/>
    <property type="match status" value="1"/>
</dbReference>
<reference evidence="4 5" key="1">
    <citation type="submission" date="2020-07" db="EMBL/GenBank/DDBJ databases">
        <title>Fungal Genomes of the International Space Station.</title>
        <authorList>
            <person name="Seuylemezian A."/>
            <person name="Singh N.K."/>
            <person name="Wood J."/>
            <person name="Venkateswaran K."/>
        </authorList>
    </citation>
    <scope>NUCLEOTIDE SEQUENCE [LARGE SCALE GENOMIC DNA]</scope>
    <source>
        <strain evidence="4 5">PL-B2</strain>
    </source>
</reference>
<dbReference type="Gene3D" id="3.30.450.20">
    <property type="entry name" value="PAS domain"/>
    <property type="match status" value="2"/>
</dbReference>
<dbReference type="InterPro" id="IPR035965">
    <property type="entry name" value="PAS-like_dom_sf"/>
</dbReference>
<dbReference type="Pfam" id="PF00990">
    <property type="entry name" value="GGDEF"/>
    <property type="match status" value="1"/>
</dbReference>
<dbReference type="NCBIfam" id="TIGR00254">
    <property type="entry name" value="GGDEF"/>
    <property type="match status" value="1"/>
</dbReference>
<protein>
    <submittedName>
        <fullName evidence="4">Sensor domain-containing diguanylate cyclase</fullName>
    </submittedName>
</protein>
<dbReference type="SMART" id="SM00267">
    <property type="entry name" value="GGDEF"/>
    <property type="match status" value="1"/>
</dbReference>
<evidence type="ECO:0000313" key="4">
    <source>
        <dbReference type="EMBL" id="MBY0098052.1"/>
    </source>
</evidence>
<dbReference type="InterPro" id="IPR052155">
    <property type="entry name" value="Biofilm_reg_signaling"/>
</dbReference>
<gene>
    <name evidence="4" type="ORF">H0185_14710</name>
</gene>
<dbReference type="EMBL" id="JACWFH010000019">
    <property type="protein sequence ID" value="MBY0098052.1"/>
    <property type="molecule type" value="Genomic_DNA"/>
</dbReference>
<dbReference type="Pfam" id="PF08448">
    <property type="entry name" value="PAS_4"/>
    <property type="match status" value="1"/>
</dbReference>
<dbReference type="Gene3D" id="3.30.70.270">
    <property type="match status" value="1"/>
</dbReference>
<dbReference type="InterPro" id="IPR000014">
    <property type="entry name" value="PAS"/>
</dbReference>
<evidence type="ECO:0000313" key="5">
    <source>
        <dbReference type="Proteomes" id="UP000769780"/>
    </source>
</evidence>